<keyword evidence="3 9" id="KW-0808">Transferase</keyword>
<dbReference type="GO" id="GO:0005634">
    <property type="term" value="C:nucleus"/>
    <property type="evidence" value="ECO:0007669"/>
    <property type="project" value="TreeGrafter"/>
</dbReference>
<dbReference type="AlphaFoldDB" id="U6JRE6"/>
<dbReference type="PANTHER" id="PTHR10631:SF3">
    <property type="entry name" value="TRNA (GUANINE(26)-N(2))-DIMETHYLTRANSFERASE"/>
    <property type="match status" value="1"/>
</dbReference>
<dbReference type="PANTHER" id="PTHR10631">
    <property type="entry name" value="N 2 ,N 2 -DIMETHYLGUANOSINE TRNA METHYLTRANSFERASE"/>
    <property type="match status" value="1"/>
</dbReference>
<feature type="compositionally biased region" description="Basic and acidic residues" evidence="10">
    <location>
        <begin position="150"/>
        <end position="171"/>
    </location>
</feature>
<dbReference type="Gene3D" id="3.40.50.150">
    <property type="entry name" value="Vaccinia Virus protein VP39"/>
    <property type="match status" value="1"/>
</dbReference>
<dbReference type="EMBL" id="HG680720">
    <property type="protein sequence ID" value="CDJ28040.1"/>
    <property type="molecule type" value="Genomic_DNA"/>
</dbReference>
<evidence type="ECO:0000256" key="10">
    <source>
        <dbReference type="SAM" id="MobiDB-lite"/>
    </source>
</evidence>
<keyword evidence="5 9" id="KW-0819">tRNA processing</keyword>
<name>U6JRE6_9EIME</name>
<accession>U6JRE6</accession>
<dbReference type="SUPFAM" id="SSF53335">
    <property type="entry name" value="S-adenosyl-L-methionine-dependent methyltransferases"/>
    <property type="match status" value="1"/>
</dbReference>
<evidence type="ECO:0000256" key="6">
    <source>
        <dbReference type="ARBA" id="ARBA00022884"/>
    </source>
</evidence>
<evidence type="ECO:0000256" key="1">
    <source>
        <dbReference type="ARBA" id="ARBA00022555"/>
    </source>
</evidence>
<comment type="similarity">
    <text evidence="9">Belongs to the class I-like SAM-binding methyltransferase superfamily. Trm1 family.</text>
</comment>
<feature type="region of interest" description="Disordered" evidence="10">
    <location>
        <begin position="110"/>
        <end position="191"/>
    </location>
</feature>
<dbReference type="EC" id="2.1.1.216" evidence="7"/>
<protein>
    <recommendedName>
        <fullName evidence="7">tRNA (guanine(26)-N(2))-dimethyltransferase</fullName>
        <ecNumber evidence="7">2.1.1.216</ecNumber>
    </recommendedName>
</protein>
<dbReference type="OrthoDB" id="6349953at2759"/>
<organism evidence="11 12">
    <name type="scientific">Eimeria mitis</name>
    <dbReference type="NCBI Taxonomy" id="44415"/>
    <lineage>
        <taxon>Eukaryota</taxon>
        <taxon>Sar</taxon>
        <taxon>Alveolata</taxon>
        <taxon>Apicomplexa</taxon>
        <taxon>Conoidasida</taxon>
        <taxon>Coccidia</taxon>
        <taxon>Eucoccidiorida</taxon>
        <taxon>Eimeriorina</taxon>
        <taxon>Eimeriidae</taxon>
        <taxon>Eimeria</taxon>
    </lineage>
</organism>
<dbReference type="GO" id="GO:0002940">
    <property type="term" value="P:tRNA N2-guanine methylation"/>
    <property type="evidence" value="ECO:0007669"/>
    <property type="project" value="TreeGrafter"/>
</dbReference>
<keyword evidence="4 9" id="KW-0949">S-adenosyl-L-methionine</keyword>
<dbReference type="InterPro" id="IPR002905">
    <property type="entry name" value="Trm1"/>
</dbReference>
<evidence type="ECO:0000256" key="9">
    <source>
        <dbReference type="PROSITE-ProRule" id="PRU00958"/>
    </source>
</evidence>
<dbReference type="PROSITE" id="PS51626">
    <property type="entry name" value="SAM_MT_TRM1"/>
    <property type="match status" value="1"/>
</dbReference>
<evidence type="ECO:0000256" key="2">
    <source>
        <dbReference type="ARBA" id="ARBA00022603"/>
    </source>
</evidence>
<evidence type="ECO:0000256" key="7">
    <source>
        <dbReference type="ARBA" id="ARBA00039099"/>
    </source>
</evidence>
<keyword evidence="12" id="KW-1185">Reference proteome</keyword>
<dbReference type="Pfam" id="PF02005">
    <property type="entry name" value="TRM"/>
    <property type="match status" value="1"/>
</dbReference>
<dbReference type="GeneID" id="25378504"/>
<dbReference type="GO" id="GO:0000049">
    <property type="term" value="F:tRNA binding"/>
    <property type="evidence" value="ECO:0007669"/>
    <property type="project" value="UniProtKB-UniRule"/>
</dbReference>
<sequence length="191" mass="20853">MPAGGGKMRFRAAAVPEGVGPQCSECGGRCLIGGPLYSGRYYDPDFVDMCLEVLENSKETLPGLTMQDRIRGMLTALREELPDVALHYQLPSLCTRNKLSMIRPSCFMTKGIDLSPPSVDEKNKQPGRQVPRWLPNPTPNWGPKSRAGKRRAEMDKDEASSSTKKPKEERPNSNTPQGDNAGGPTAANPLL</sequence>
<keyword evidence="2 9" id="KW-0489">Methyltransferase</keyword>
<gene>
    <name evidence="11" type="ORF">EMH_0037260</name>
</gene>
<keyword evidence="1 9" id="KW-0820">tRNA-binding</keyword>
<comment type="catalytic activity">
    <reaction evidence="8">
        <text>guanosine(26) in tRNA + 2 S-adenosyl-L-methionine = N(2)-dimethylguanosine(26) in tRNA + 2 S-adenosyl-L-homocysteine + 2 H(+)</text>
        <dbReference type="Rhea" id="RHEA:43140"/>
        <dbReference type="Rhea" id="RHEA-COMP:10359"/>
        <dbReference type="Rhea" id="RHEA-COMP:10360"/>
        <dbReference type="ChEBI" id="CHEBI:15378"/>
        <dbReference type="ChEBI" id="CHEBI:57856"/>
        <dbReference type="ChEBI" id="CHEBI:59789"/>
        <dbReference type="ChEBI" id="CHEBI:74269"/>
        <dbReference type="ChEBI" id="CHEBI:74513"/>
        <dbReference type="EC" id="2.1.1.216"/>
    </reaction>
</comment>
<evidence type="ECO:0000256" key="5">
    <source>
        <dbReference type="ARBA" id="ARBA00022694"/>
    </source>
</evidence>
<evidence type="ECO:0000256" key="8">
    <source>
        <dbReference type="ARBA" id="ARBA00051897"/>
    </source>
</evidence>
<keyword evidence="6 9" id="KW-0694">RNA-binding</keyword>
<reference evidence="11" key="1">
    <citation type="submission" date="2013-10" db="EMBL/GenBank/DDBJ databases">
        <title>Genomic analysis of the causative agents of coccidiosis in chickens.</title>
        <authorList>
            <person name="Reid A.J."/>
            <person name="Blake D."/>
            <person name="Billington K."/>
            <person name="Browne H."/>
            <person name="Dunn M."/>
            <person name="Hung S."/>
            <person name="Kawahara F."/>
            <person name="Miranda-Saavedra D."/>
            <person name="Mourier T."/>
            <person name="Nagra H."/>
            <person name="Otto T.D."/>
            <person name="Rawlings N."/>
            <person name="Sanchez A."/>
            <person name="Sanders M."/>
            <person name="Subramaniam C."/>
            <person name="Tay Y."/>
            <person name="Dear P."/>
            <person name="Doerig C."/>
            <person name="Gruber A."/>
            <person name="Parkinson J."/>
            <person name="Shirley M."/>
            <person name="Wan K.L."/>
            <person name="Berriman M."/>
            <person name="Tomley F."/>
            <person name="Pain A."/>
        </authorList>
    </citation>
    <scope>NUCLEOTIDE SEQUENCE [LARGE SCALE GENOMIC DNA]</scope>
    <source>
        <strain evidence="11">Houghton</strain>
    </source>
</reference>
<evidence type="ECO:0000256" key="3">
    <source>
        <dbReference type="ARBA" id="ARBA00022679"/>
    </source>
</evidence>
<dbReference type="RefSeq" id="XP_013350617.1">
    <property type="nucleotide sequence ID" value="XM_013495163.1"/>
</dbReference>
<dbReference type="Proteomes" id="UP000030744">
    <property type="component" value="Unassembled WGS sequence"/>
</dbReference>
<dbReference type="VEuPathDB" id="ToxoDB:EMH_0037260"/>
<evidence type="ECO:0000313" key="12">
    <source>
        <dbReference type="Proteomes" id="UP000030744"/>
    </source>
</evidence>
<dbReference type="InterPro" id="IPR029063">
    <property type="entry name" value="SAM-dependent_MTases_sf"/>
</dbReference>
<reference evidence="11" key="2">
    <citation type="submission" date="2013-10" db="EMBL/GenBank/DDBJ databases">
        <authorList>
            <person name="Aslett M."/>
        </authorList>
    </citation>
    <scope>NUCLEOTIDE SEQUENCE [LARGE SCALE GENOMIC DNA]</scope>
    <source>
        <strain evidence="11">Houghton</strain>
    </source>
</reference>
<evidence type="ECO:0000256" key="4">
    <source>
        <dbReference type="ARBA" id="ARBA00022691"/>
    </source>
</evidence>
<evidence type="ECO:0000313" key="11">
    <source>
        <dbReference type="EMBL" id="CDJ28040.1"/>
    </source>
</evidence>
<proteinExistence type="inferred from homology"/>
<dbReference type="GO" id="GO:0160104">
    <property type="term" value="F:tRNA (guanine(26)-N2)-dimethyltransferase activity"/>
    <property type="evidence" value="ECO:0007669"/>
    <property type="project" value="UniProtKB-EC"/>
</dbReference>